<evidence type="ECO:0000256" key="5">
    <source>
        <dbReference type="ARBA" id="ARBA00022692"/>
    </source>
</evidence>
<evidence type="ECO:0000313" key="11">
    <source>
        <dbReference type="EMBL" id="ANZ45727.1"/>
    </source>
</evidence>
<dbReference type="Proteomes" id="UP000093044">
    <property type="component" value="Chromosome"/>
</dbReference>
<feature type="transmembrane region" description="Helical" evidence="10">
    <location>
        <begin position="147"/>
        <end position="171"/>
    </location>
</feature>
<dbReference type="GO" id="GO:0015297">
    <property type="term" value="F:antiporter activity"/>
    <property type="evidence" value="ECO:0007669"/>
    <property type="project" value="UniProtKB-KW"/>
</dbReference>
<evidence type="ECO:0000256" key="9">
    <source>
        <dbReference type="ARBA" id="ARBA00031636"/>
    </source>
</evidence>
<dbReference type="PANTHER" id="PTHR43298:SF2">
    <property type="entry name" value="FMN_FAD EXPORTER YEEO-RELATED"/>
    <property type="match status" value="1"/>
</dbReference>
<dbReference type="GO" id="GO:0042910">
    <property type="term" value="F:xenobiotic transmembrane transporter activity"/>
    <property type="evidence" value="ECO:0007669"/>
    <property type="project" value="InterPro"/>
</dbReference>
<dbReference type="GeneID" id="83058558"/>
<name>A0A1B2I711_9BACT</name>
<protein>
    <recommendedName>
        <fullName evidence="9">Multidrug-efflux transporter</fullName>
    </recommendedName>
</protein>
<feature type="transmembrane region" description="Helical" evidence="10">
    <location>
        <begin position="424"/>
        <end position="448"/>
    </location>
</feature>
<dbReference type="InterPro" id="IPR002528">
    <property type="entry name" value="MATE_fam"/>
</dbReference>
<evidence type="ECO:0000256" key="8">
    <source>
        <dbReference type="ARBA" id="ARBA00023136"/>
    </source>
</evidence>
<keyword evidence="4" id="KW-1003">Cell membrane</keyword>
<feature type="transmembrane region" description="Helical" evidence="10">
    <location>
        <begin position="294"/>
        <end position="315"/>
    </location>
</feature>
<keyword evidence="5 10" id="KW-0812">Transmembrane</keyword>
<dbReference type="CDD" id="cd13138">
    <property type="entry name" value="MATE_yoeA_like"/>
    <property type="match status" value="1"/>
</dbReference>
<dbReference type="PIRSF" id="PIRSF006603">
    <property type="entry name" value="DinF"/>
    <property type="match status" value="1"/>
</dbReference>
<keyword evidence="2" id="KW-0813">Transport</keyword>
<evidence type="ECO:0000256" key="4">
    <source>
        <dbReference type="ARBA" id="ARBA00022475"/>
    </source>
</evidence>
<dbReference type="Pfam" id="PF01554">
    <property type="entry name" value="MatE"/>
    <property type="match status" value="2"/>
</dbReference>
<comment type="subcellular location">
    <subcellularLocation>
        <location evidence="1">Cell membrane</location>
        <topology evidence="1">Multi-pass membrane protein</topology>
    </subcellularLocation>
</comment>
<evidence type="ECO:0000256" key="3">
    <source>
        <dbReference type="ARBA" id="ARBA00022449"/>
    </source>
</evidence>
<feature type="transmembrane region" description="Helical" evidence="10">
    <location>
        <begin position="327"/>
        <end position="348"/>
    </location>
</feature>
<gene>
    <name evidence="11" type="ORF">BED41_11945</name>
</gene>
<keyword evidence="8 10" id="KW-0472">Membrane</keyword>
<feature type="transmembrane region" description="Helical" evidence="10">
    <location>
        <begin position="397"/>
        <end position="418"/>
    </location>
</feature>
<dbReference type="OrthoDB" id="9776324at2"/>
<dbReference type="GO" id="GO:0005886">
    <property type="term" value="C:plasma membrane"/>
    <property type="evidence" value="ECO:0007669"/>
    <property type="project" value="UniProtKB-SubCell"/>
</dbReference>
<feature type="transmembrane region" description="Helical" evidence="10">
    <location>
        <begin position="178"/>
        <end position="199"/>
    </location>
</feature>
<dbReference type="PANTHER" id="PTHR43298">
    <property type="entry name" value="MULTIDRUG RESISTANCE PROTEIN NORM-RELATED"/>
    <property type="match status" value="1"/>
</dbReference>
<evidence type="ECO:0000313" key="12">
    <source>
        <dbReference type="Proteomes" id="UP000093044"/>
    </source>
</evidence>
<dbReference type="STRING" id="1197717.BED41_11945"/>
<sequence>MNLKKLFSGIFTSGAQSLTEGSIPLLLTRFAIPYMVANLLQALYGAADMIIVGQFTDAAGLSAVSIGSQFIFMINSIVIGLSMGGTIMIGRFFGAGEEHEIEDTIGTMLSLFVILSVVITALLLVMIDPIVDLLGTPADAFEQTRGYIFINAAGIATMFAYNALAAIFRGFGDSTSPLIFVAVACIANVVGDLVLVGPLGWGAPGAALATVCAQGLSAVLAVIYARRADYRFDFRLKSLRIKKQKLINLLRIGLPMAVQFSLTGISFIFIMATVSKMGGVAASAAIGITSKLNGFTMLPPMSFSAAIAAMVAQNMGAGKPKRARSTMYSGLSISLCFGVFTFIGLFFFPHSVIRIFTPDPALIAATALYLKSFSSDCILVCFVFCLNGFFNGCGKTAFTMANNIFSAFAVRVPATWILSGIEGASLFSVGFAAPLASLQTIAFSLWYLRSGRWKKGR</sequence>
<reference evidence="11" key="1">
    <citation type="submission" date="2016-08" db="EMBL/GenBank/DDBJ databases">
        <title>Complete genome of Cloacibacillus porcorum.</title>
        <authorList>
            <person name="Looft T."/>
            <person name="Bayles D.O."/>
            <person name="Alt D.P."/>
        </authorList>
    </citation>
    <scope>NUCLEOTIDE SEQUENCE [LARGE SCALE GENOMIC DNA]</scope>
    <source>
        <strain evidence="11">CL-84</strain>
    </source>
</reference>
<keyword evidence="3" id="KW-0050">Antiport</keyword>
<feature type="transmembrane region" description="Helical" evidence="10">
    <location>
        <begin position="368"/>
        <end position="390"/>
    </location>
</feature>
<dbReference type="KEGG" id="cpor:BED41_11945"/>
<feature type="transmembrane region" description="Helical" evidence="10">
    <location>
        <begin position="105"/>
        <end position="127"/>
    </location>
</feature>
<dbReference type="NCBIfam" id="TIGR00797">
    <property type="entry name" value="matE"/>
    <property type="match status" value="1"/>
</dbReference>
<evidence type="ECO:0000256" key="10">
    <source>
        <dbReference type="SAM" id="Phobius"/>
    </source>
</evidence>
<feature type="transmembrane region" description="Helical" evidence="10">
    <location>
        <begin position="70"/>
        <end position="93"/>
    </location>
</feature>
<feature type="transmembrane region" description="Helical" evidence="10">
    <location>
        <begin position="246"/>
        <end position="274"/>
    </location>
</feature>
<dbReference type="RefSeq" id="WP_066746573.1">
    <property type="nucleotide sequence ID" value="NZ_CP016757.1"/>
</dbReference>
<keyword evidence="6 10" id="KW-1133">Transmembrane helix</keyword>
<evidence type="ECO:0000256" key="6">
    <source>
        <dbReference type="ARBA" id="ARBA00022989"/>
    </source>
</evidence>
<proteinExistence type="predicted"/>
<dbReference type="EMBL" id="CP016757">
    <property type="protein sequence ID" value="ANZ45727.1"/>
    <property type="molecule type" value="Genomic_DNA"/>
</dbReference>
<keyword evidence="7" id="KW-0406">Ion transport</keyword>
<feature type="transmembrane region" description="Helical" evidence="10">
    <location>
        <begin position="205"/>
        <end position="225"/>
    </location>
</feature>
<dbReference type="InterPro" id="IPR050222">
    <property type="entry name" value="MATE_MdtK"/>
</dbReference>
<evidence type="ECO:0000256" key="7">
    <source>
        <dbReference type="ARBA" id="ARBA00023065"/>
    </source>
</evidence>
<organism evidence="11 12">
    <name type="scientific">Cloacibacillus porcorum</name>
    <dbReference type="NCBI Taxonomy" id="1197717"/>
    <lineage>
        <taxon>Bacteria</taxon>
        <taxon>Thermotogati</taxon>
        <taxon>Synergistota</taxon>
        <taxon>Synergistia</taxon>
        <taxon>Synergistales</taxon>
        <taxon>Synergistaceae</taxon>
        <taxon>Cloacibacillus</taxon>
    </lineage>
</organism>
<dbReference type="InterPro" id="IPR048279">
    <property type="entry name" value="MdtK-like"/>
</dbReference>
<keyword evidence="12" id="KW-1185">Reference proteome</keyword>
<dbReference type="GO" id="GO:0006811">
    <property type="term" value="P:monoatomic ion transport"/>
    <property type="evidence" value="ECO:0007669"/>
    <property type="project" value="UniProtKB-KW"/>
</dbReference>
<dbReference type="AlphaFoldDB" id="A0A1B2I711"/>
<accession>A0A1B2I711</accession>
<evidence type="ECO:0000256" key="2">
    <source>
        <dbReference type="ARBA" id="ARBA00022448"/>
    </source>
</evidence>
<evidence type="ECO:0000256" key="1">
    <source>
        <dbReference type="ARBA" id="ARBA00004651"/>
    </source>
</evidence>